<reference evidence="2" key="1">
    <citation type="submission" date="2019-12" db="EMBL/GenBank/DDBJ databases">
        <title>An insight into the sialome of adult female Ixodes ricinus ticks feeding for 6 days.</title>
        <authorList>
            <person name="Perner J."/>
            <person name="Ribeiro J.M.C."/>
        </authorList>
    </citation>
    <scope>NUCLEOTIDE SEQUENCE</scope>
    <source>
        <strain evidence="2">Semi-engorged</strain>
        <tissue evidence="2">Salivary glands</tissue>
    </source>
</reference>
<organism evidence="2">
    <name type="scientific">Ixodes ricinus</name>
    <name type="common">Common tick</name>
    <name type="synonym">Acarus ricinus</name>
    <dbReference type="NCBI Taxonomy" id="34613"/>
    <lineage>
        <taxon>Eukaryota</taxon>
        <taxon>Metazoa</taxon>
        <taxon>Ecdysozoa</taxon>
        <taxon>Arthropoda</taxon>
        <taxon>Chelicerata</taxon>
        <taxon>Arachnida</taxon>
        <taxon>Acari</taxon>
        <taxon>Parasitiformes</taxon>
        <taxon>Ixodida</taxon>
        <taxon>Ixodoidea</taxon>
        <taxon>Ixodidae</taxon>
        <taxon>Ixodinae</taxon>
        <taxon>Ixodes</taxon>
    </lineage>
</organism>
<sequence length="79" mass="8749">MLKTLIALHITASVTGQTPSKGKLYFALIHRVNVPVFRGKKPKLMSVYILPLGRSIAQLLSKFSAMFGAVSEVFFFFTS</sequence>
<accession>A0A6B0TXS1</accession>
<name>A0A6B0TXS1_IXORI</name>
<dbReference type="EMBL" id="GIFC01002015">
    <property type="protein sequence ID" value="MXU84098.1"/>
    <property type="molecule type" value="Transcribed_RNA"/>
</dbReference>
<feature type="signal peptide" evidence="1">
    <location>
        <begin position="1"/>
        <end position="16"/>
    </location>
</feature>
<proteinExistence type="predicted"/>
<evidence type="ECO:0000313" key="2">
    <source>
        <dbReference type="EMBL" id="MXU84098.1"/>
    </source>
</evidence>
<dbReference type="AlphaFoldDB" id="A0A6B0TXS1"/>
<protein>
    <submittedName>
        <fullName evidence="2">Putative secreted protein</fullName>
    </submittedName>
</protein>
<keyword evidence="1" id="KW-0732">Signal</keyword>
<feature type="chain" id="PRO_5025682850" evidence="1">
    <location>
        <begin position="17"/>
        <end position="79"/>
    </location>
</feature>
<evidence type="ECO:0000256" key="1">
    <source>
        <dbReference type="SAM" id="SignalP"/>
    </source>
</evidence>